<reference evidence="1 2" key="1">
    <citation type="submission" date="2014-03" db="EMBL/GenBank/DDBJ databases">
        <title>The draft genome sequence of Marivita geojedonensis KCTC 23882.</title>
        <authorList>
            <person name="Lai Q."/>
            <person name="Shao Z."/>
        </authorList>
    </citation>
    <scope>NUCLEOTIDE SEQUENCE [LARGE SCALE GENOMIC DNA]</scope>
    <source>
        <strain evidence="1 2">DPG-138</strain>
    </source>
</reference>
<gene>
    <name evidence="1" type="ORF">MGEO_13145</name>
</gene>
<comment type="caution">
    <text evidence="1">The sequence shown here is derived from an EMBL/GenBank/DDBJ whole genome shotgun (WGS) entry which is preliminary data.</text>
</comment>
<evidence type="ECO:0000313" key="1">
    <source>
        <dbReference type="EMBL" id="OSQ49766.1"/>
    </source>
</evidence>
<proteinExistence type="predicted"/>
<dbReference type="AlphaFoldDB" id="A0A1X4NJC9"/>
<dbReference type="Gene3D" id="1.20.120.520">
    <property type="entry name" value="nmb1532 protein domain like"/>
    <property type="match status" value="1"/>
</dbReference>
<organism evidence="1 2">
    <name type="scientific">Marivita geojedonensis</name>
    <dbReference type="NCBI Taxonomy" id="1123756"/>
    <lineage>
        <taxon>Bacteria</taxon>
        <taxon>Pseudomonadati</taxon>
        <taxon>Pseudomonadota</taxon>
        <taxon>Alphaproteobacteria</taxon>
        <taxon>Rhodobacterales</taxon>
        <taxon>Roseobacteraceae</taxon>
        <taxon>Marivita</taxon>
    </lineage>
</organism>
<dbReference type="Proteomes" id="UP000193926">
    <property type="component" value="Unassembled WGS sequence"/>
</dbReference>
<name>A0A1X4NJC9_9RHOB</name>
<sequence>MPTREDVFEALTYLENELPLFIVDEDADLARLMRGHVGEAPSLFEVLRRVTELHQEIAFRSRPAIDLLQILKKQLRGLTYSEQKCLRDLATSLRTDMAMENSRLLPLAKQLLTEDELAELRSAMFQRRLSDFRDHRASGA</sequence>
<evidence type="ECO:0008006" key="3">
    <source>
        <dbReference type="Google" id="ProtNLM"/>
    </source>
</evidence>
<keyword evidence="2" id="KW-1185">Reference proteome</keyword>
<accession>A0A1X4NJC9</accession>
<evidence type="ECO:0000313" key="2">
    <source>
        <dbReference type="Proteomes" id="UP000193926"/>
    </source>
</evidence>
<dbReference type="STRING" id="1123756.MGEO_13145"/>
<protein>
    <recommendedName>
        <fullName evidence="3">Hemerythrin-like domain-containing protein</fullName>
    </recommendedName>
</protein>
<dbReference type="EMBL" id="JFKC01000013">
    <property type="protein sequence ID" value="OSQ49766.1"/>
    <property type="molecule type" value="Genomic_DNA"/>
</dbReference>